<feature type="transmembrane region" description="Helical" evidence="7">
    <location>
        <begin position="88"/>
        <end position="112"/>
    </location>
</feature>
<dbReference type="Proteomes" id="UP001516023">
    <property type="component" value="Unassembled WGS sequence"/>
</dbReference>
<dbReference type="AlphaFoldDB" id="A0ABD3PWF0"/>
<name>A0ABD3PWF0_9STRA</name>
<evidence type="ECO:0000256" key="4">
    <source>
        <dbReference type="ARBA" id="ARBA00022989"/>
    </source>
</evidence>
<keyword evidence="4 7" id="KW-1133">Transmembrane helix</keyword>
<evidence type="ECO:0008006" key="10">
    <source>
        <dbReference type="Google" id="ProtNLM"/>
    </source>
</evidence>
<sequence>MDAIQAQLSSSLAQLKAKLDESPALQKLEEKTHVPKEYIFIGGAFVLTLAFLSGVGTGTLCSVIGFIFPAIKSFAAMESHASNEVTQWLVYWVVYSFFSVIEIFAETLLYWIPFYYRFKLGFLIWAMLPQTRGAKYLYDNFLKDLLKKSESKIDAALKDAKSTAGKGDNGNKKDE</sequence>
<evidence type="ECO:0000256" key="7">
    <source>
        <dbReference type="SAM" id="Phobius"/>
    </source>
</evidence>
<evidence type="ECO:0000313" key="8">
    <source>
        <dbReference type="EMBL" id="KAL3791686.1"/>
    </source>
</evidence>
<dbReference type="PANTHER" id="PTHR12300">
    <property type="entry name" value="HVA22-LIKE PROTEINS"/>
    <property type="match status" value="1"/>
</dbReference>
<gene>
    <name evidence="8" type="ORF">HJC23_003943</name>
</gene>
<evidence type="ECO:0000256" key="3">
    <source>
        <dbReference type="ARBA" id="ARBA00022692"/>
    </source>
</evidence>
<comment type="subcellular location">
    <subcellularLocation>
        <location evidence="1 6">Membrane</location>
        <topology evidence="1 6">Multi-pass membrane protein</topology>
    </subcellularLocation>
</comment>
<keyword evidence="3 7" id="KW-0812">Transmembrane</keyword>
<evidence type="ECO:0000256" key="1">
    <source>
        <dbReference type="ARBA" id="ARBA00004141"/>
    </source>
</evidence>
<dbReference type="InterPro" id="IPR004345">
    <property type="entry name" value="TB2_DP1_HVA22"/>
</dbReference>
<dbReference type="PANTHER" id="PTHR12300:SF161">
    <property type="entry name" value="RECEPTOR EXPRESSION-ENHANCING PROTEIN"/>
    <property type="match status" value="1"/>
</dbReference>
<dbReference type="EMBL" id="JABMIG020000111">
    <property type="protein sequence ID" value="KAL3791686.1"/>
    <property type="molecule type" value="Genomic_DNA"/>
</dbReference>
<protein>
    <recommendedName>
        <fullName evidence="10">Receptor expression-enhancing protein</fullName>
    </recommendedName>
</protein>
<proteinExistence type="inferred from homology"/>
<comment type="similarity">
    <text evidence="2 6">Belongs to the DP1 family.</text>
</comment>
<dbReference type="GO" id="GO:0016020">
    <property type="term" value="C:membrane"/>
    <property type="evidence" value="ECO:0007669"/>
    <property type="project" value="UniProtKB-SubCell"/>
</dbReference>
<keyword evidence="9" id="KW-1185">Reference proteome</keyword>
<keyword evidence="5 7" id="KW-0472">Membrane</keyword>
<evidence type="ECO:0000256" key="2">
    <source>
        <dbReference type="ARBA" id="ARBA00008573"/>
    </source>
</evidence>
<evidence type="ECO:0000256" key="6">
    <source>
        <dbReference type="RuleBase" id="RU362006"/>
    </source>
</evidence>
<evidence type="ECO:0000313" key="9">
    <source>
        <dbReference type="Proteomes" id="UP001516023"/>
    </source>
</evidence>
<evidence type="ECO:0000256" key="5">
    <source>
        <dbReference type="ARBA" id="ARBA00023136"/>
    </source>
</evidence>
<organism evidence="8 9">
    <name type="scientific">Cyclotella cryptica</name>
    <dbReference type="NCBI Taxonomy" id="29204"/>
    <lineage>
        <taxon>Eukaryota</taxon>
        <taxon>Sar</taxon>
        <taxon>Stramenopiles</taxon>
        <taxon>Ochrophyta</taxon>
        <taxon>Bacillariophyta</taxon>
        <taxon>Coscinodiscophyceae</taxon>
        <taxon>Thalassiosirophycidae</taxon>
        <taxon>Stephanodiscales</taxon>
        <taxon>Stephanodiscaceae</taxon>
        <taxon>Cyclotella</taxon>
    </lineage>
</organism>
<comment type="caution">
    <text evidence="8">The sequence shown here is derived from an EMBL/GenBank/DDBJ whole genome shotgun (WGS) entry which is preliminary data.</text>
</comment>
<dbReference type="Pfam" id="PF03134">
    <property type="entry name" value="TB2_DP1_HVA22"/>
    <property type="match status" value="1"/>
</dbReference>
<reference evidence="8 9" key="1">
    <citation type="journal article" date="2020" name="G3 (Bethesda)">
        <title>Improved Reference Genome for Cyclotella cryptica CCMP332, a Model for Cell Wall Morphogenesis, Salinity Adaptation, and Lipid Production in Diatoms (Bacillariophyta).</title>
        <authorList>
            <person name="Roberts W.R."/>
            <person name="Downey K.M."/>
            <person name="Ruck E.C."/>
            <person name="Traller J.C."/>
            <person name="Alverson A.J."/>
        </authorList>
    </citation>
    <scope>NUCLEOTIDE SEQUENCE [LARGE SCALE GENOMIC DNA]</scope>
    <source>
        <strain evidence="8 9">CCMP332</strain>
    </source>
</reference>
<accession>A0ABD3PWF0</accession>
<feature type="transmembrane region" description="Helical" evidence="7">
    <location>
        <begin position="38"/>
        <end position="68"/>
    </location>
</feature>